<dbReference type="GO" id="GO:0003824">
    <property type="term" value="F:catalytic activity"/>
    <property type="evidence" value="ECO:0007669"/>
    <property type="project" value="InterPro"/>
</dbReference>
<dbReference type="OrthoDB" id="528553at2"/>
<reference evidence="3 4" key="1">
    <citation type="submission" date="2016-10" db="EMBL/GenBank/DDBJ databases">
        <authorList>
            <person name="de Groot N.N."/>
        </authorList>
    </citation>
    <scope>NUCLEOTIDE SEQUENCE [LARGE SCALE GENOMIC DNA]</scope>
    <source>
        <strain evidence="3 4">DSM 15269</strain>
    </source>
</reference>
<dbReference type="RefSeq" id="WP_092066050.1">
    <property type="nucleotide sequence ID" value="NZ_FNIN01000012.1"/>
</dbReference>
<dbReference type="InterPro" id="IPR004232">
    <property type="entry name" value="CN_Hdrtase_a/SCN_Hdrlase_g"/>
</dbReference>
<dbReference type="GO" id="GO:0046914">
    <property type="term" value="F:transition metal ion binding"/>
    <property type="evidence" value="ECO:0007669"/>
    <property type="project" value="InterPro"/>
</dbReference>
<name>A0A1H0FDY7_9BACT</name>
<dbReference type="Pfam" id="PF02979">
    <property type="entry name" value="NHase_alpha"/>
    <property type="match status" value="1"/>
</dbReference>
<dbReference type="Gene3D" id="3.90.330.10">
    <property type="entry name" value="Nitrile hydratase alpha /Thiocyanate hydrolase gamma"/>
    <property type="match status" value="1"/>
</dbReference>
<keyword evidence="1" id="KW-0479">Metal-binding</keyword>
<sequence length="80" mass="9154">MKEKELLLSLLSDAELMAKFKENPKAVLKEKGIDVPEDVEIRVVEETEKVKYFVIPYVGSDAPASIEELEQRTAKYWIIA</sequence>
<protein>
    <submittedName>
        <fullName evidence="3">NHLP leader peptide domain-containing protein</fullName>
    </submittedName>
</protein>
<dbReference type="InterPro" id="IPR036648">
    <property type="entry name" value="CN_Hdrase_a/SCN_Hdrase_g_sf"/>
</dbReference>
<dbReference type="STRING" id="206665.SAMN04488516_1129"/>
<evidence type="ECO:0000256" key="1">
    <source>
        <dbReference type="ARBA" id="ARBA00022723"/>
    </source>
</evidence>
<dbReference type="Proteomes" id="UP000199602">
    <property type="component" value="Unassembled WGS sequence"/>
</dbReference>
<dbReference type="SUPFAM" id="SSF56209">
    <property type="entry name" value="Nitrile hydratase alpha chain"/>
    <property type="match status" value="1"/>
</dbReference>
<accession>A0A1H0FDY7</accession>
<evidence type="ECO:0000313" key="3">
    <source>
        <dbReference type="EMBL" id="SDN92937.1"/>
    </source>
</evidence>
<evidence type="ECO:0000313" key="4">
    <source>
        <dbReference type="Proteomes" id="UP000199602"/>
    </source>
</evidence>
<dbReference type="AlphaFoldDB" id="A0A1H0FDY7"/>
<dbReference type="EMBL" id="FNIN01000012">
    <property type="protein sequence ID" value="SDN92937.1"/>
    <property type="molecule type" value="Genomic_DNA"/>
</dbReference>
<keyword evidence="4" id="KW-1185">Reference proteome</keyword>
<organism evidence="3 4">
    <name type="scientific">Desulfonauticus submarinus</name>
    <dbReference type="NCBI Taxonomy" id="206665"/>
    <lineage>
        <taxon>Bacteria</taxon>
        <taxon>Pseudomonadati</taxon>
        <taxon>Thermodesulfobacteriota</taxon>
        <taxon>Desulfovibrionia</taxon>
        <taxon>Desulfovibrionales</taxon>
        <taxon>Desulfonauticaceae</taxon>
        <taxon>Desulfonauticus</taxon>
    </lineage>
</organism>
<feature type="domain" description="Nitrile hydratase alpha/Thiocyanate hydrolase gamma" evidence="2">
    <location>
        <begin position="18"/>
        <end position="58"/>
    </location>
</feature>
<evidence type="ECO:0000259" key="2">
    <source>
        <dbReference type="Pfam" id="PF02979"/>
    </source>
</evidence>
<gene>
    <name evidence="3" type="ORF">SAMN04488516_1129</name>
</gene>
<proteinExistence type="predicted"/>